<feature type="compositionally biased region" description="Acidic residues" evidence="2">
    <location>
        <begin position="904"/>
        <end position="917"/>
    </location>
</feature>
<dbReference type="InterPro" id="IPR027417">
    <property type="entry name" value="P-loop_NTPase"/>
</dbReference>
<feature type="region of interest" description="Disordered" evidence="2">
    <location>
        <begin position="895"/>
        <end position="917"/>
    </location>
</feature>
<dbReference type="PANTHER" id="PTHR10039:SF17">
    <property type="entry name" value="FUNGAL STAND N-TERMINAL GOODBYE DOMAIN-CONTAINING PROTEIN-RELATED"/>
    <property type="match status" value="1"/>
</dbReference>
<dbReference type="RefSeq" id="XP_008723980.1">
    <property type="nucleotide sequence ID" value="XM_008725758.1"/>
</dbReference>
<dbReference type="Pfam" id="PF24883">
    <property type="entry name" value="NPHP3_N"/>
    <property type="match status" value="1"/>
</dbReference>
<dbReference type="HOGENOM" id="CLU_002382_0_0_1"/>
<feature type="region of interest" description="Disordered" evidence="2">
    <location>
        <begin position="1307"/>
        <end position="1372"/>
    </location>
</feature>
<dbReference type="InterPro" id="IPR056884">
    <property type="entry name" value="NPHP3-like_N"/>
</dbReference>
<evidence type="ECO:0000313" key="5">
    <source>
        <dbReference type="EMBL" id="ETI27083.1"/>
    </source>
</evidence>
<organism evidence="5">
    <name type="scientific">Cladophialophora carrionii CBS 160.54</name>
    <dbReference type="NCBI Taxonomy" id="1279043"/>
    <lineage>
        <taxon>Eukaryota</taxon>
        <taxon>Fungi</taxon>
        <taxon>Dikarya</taxon>
        <taxon>Ascomycota</taxon>
        <taxon>Pezizomycotina</taxon>
        <taxon>Eurotiomycetes</taxon>
        <taxon>Chaetothyriomycetidae</taxon>
        <taxon>Chaetothyriales</taxon>
        <taxon>Herpotrichiellaceae</taxon>
        <taxon>Cladophialophora</taxon>
    </lineage>
</organism>
<feature type="compositionally biased region" description="Acidic residues" evidence="2">
    <location>
        <begin position="1331"/>
        <end position="1372"/>
    </location>
</feature>
<evidence type="ECO:0000256" key="2">
    <source>
        <dbReference type="SAM" id="MobiDB-lite"/>
    </source>
</evidence>
<protein>
    <recommendedName>
        <fullName evidence="6">Fungal STAND N-terminal Goodbye domain-containing protein</fullName>
    </recommendedName>
</protein>
<keyword evidence="1" id="KW-0677">Repeat</keyword>
<dbReference type="InterPro" id="IPR011990">
    <property type="entry name" value="TPR-like_helical_dom_sf"/>
</dbReference>
<dbReference type="SUPFAM" id="SSF48452">
    <property type="entry name" value="TPR-like"/>
    <property type="match status" value="1"/>
</dbReference>
<dbReference type="PANTHER" id="PTHR10039">
    <property type="entry name" value="AMELOGENIN"/>
    <property type="match status" value="1"/>
</dbReference>
<evidence type="ECO:0000259" key="4">
    <source>
        <dbReference type="Pfam" id="PF24883"/>
    </source>
</evidence>
<reference evidence="5" key="1">
    <citation type="submission" date="2013-03" db="EMBL/GenBank/DDBJ databases">
        <title>The Genome Sequence of Cladophialophora carrionii CBS 160.54.</title>
        <authorList>
            <consortium name="The Broad Institute Genomics Platform"/>
            <person name="Cuomo C."/>
            <person name="de Hoog S."/>
            <person name="Gorbushina A."/>
            <person name="Walker B."/>
            <person name="Young S.K."/>
            <person name="Zeng Q."/>
            <person name="Gargeya S."/>
            <person name="Fitzgerald M."/>
            <person name="Haas B."/>
            <person name="Abouelleil A."/>
            <person name="Allen A.W."/>
            <person name="Alvarado L."/>
            <person name="Arachchi H.M."/>
            <person name="Berlin A.M."/>
            <person name="Chapman S.B."/>
            <person name="Gainer-Dewar J."/>
            <person name="Goldberg J."/>
            <person name="Griggs A."/>
            <person name="Gujja S."/>
            <person name="Hansen M."/>
            <person name="Howarth C."/>
            <person name="Imamovic A."/>
            <person name="Ireland A."/>
            <person name="Larimer J."/>
            <person name="McCowan C."/>
            <person name="Murphy C."/>
            <person name="Pearson M."/>
            <person name="Poon T.W."/>
            <person name="Priest M."/>
            <person name="Roberts A."/>
            <person name="Saif S."/>
            <person name="Shea T."/>
            <person name="Sisk P."/>
            <person name="Sykes S."/>
            <person name="Wortman J."/>
            <person name="Nusbaum C."/>
            <person name="Birren B."/>
        </authorList>
    </citation>
    <scope>NUCLEOTIDE SEQUENCE [LARGE SCALE GENOMIC DNA]</scope>
    <source>
        <strain evidence="5">CBS 160.54</strain>
    </source>
</reference>
<name>V9DL69_9EURO</name>
<evidence type="ECO:0000259" key="3">
    <source>
        <dbReference type="Pfam" id="PF17109"/>
    </source>
</evidence>
<dbReference type="OrthoDB" id="448455at2759"/>
<gene>
    <name evidence="5" type="ORF">G647_09765</name>
</gene>
<dbReference type="Proteomes" id="UP000030678">
    <property type="component" value="Unassembled WGS sequence"/>
</dbReference>
<dbReference type="SUPFAM" id="SSF52540">
    <property type="entry name" value="P-loop containing nucleoside triphosphate hydrolases"/>
    <property type="match status" value="1"/>
</dbReference>
<feature type="domain" description="Nephrocystin 3-like N-terminal" evidence="4">
    <location>
        <begin position="328"/>
        <end position="503"/>
    </location>
</feature>
<feature type="region of interest" description="Disordered" evidence="2">
    <location>
        <begin position="278"/>
        <end position="302"/>
    </location>
</feature>
<evidence type="ECO:0000256" key="1">
    <source>
        <dbReference type="ARBA" id="ARBA00022737"/>
    </source>
</evidence>
<dbReference type="InterPro" id="IPR031350">
    <property type="entry name" value="Goodbye_dom"/>
</dbReference>
<dbReference type="Pfam" id="PF17109">
    <property type="entry name" value="Goodbye"/>
    <property type="match status" value="1"/>
</dbReference>
<dbReference type="Gene3D" id="3.40.50.300">
    <property type="entry name" value="P-loop containing nucleotide triphosphate hydrolases"/>
    <property type="match status" value="1"/>
</dbReference>
<accession>V9DL69</accession>
<dbReference type="GeneID" id="19988258"/>
<feature type="domain" description="Fungal STAND N-terminal Goodbye" evidence="3">
    <location>
        <begin position="25"/>
        <end position="142"/>
    </location>
</feature>
<sequence length="1498" mass="169602">MVAEKDVQTIKKELANDSRDVADLWNDALRKYKGIVGEGLQPKFTSVDAMVEFGTHEMENFHQFRHNQKKVDKLRSLFMANLGYIQQGAQQLIAAATPAFPPAAAIGTALTYMLSACKQVSADYDVVTAFFEDMNAFLQRITILESRLPRYPAYRNCLMDVFTSVLEMCGFATKYIELGRFKKWILNMVRGEDGDLGGARKKMDTSLSRLQSATEYAILGNTEELQRMNSDLQQNQDMQTRMMEDQMRMLEDVMRSQDSVRSDLQNIQKLLVMFEERRREDTPKQRVATKASGQNKQPPTSNQVRSFFEETLNPAHEYHNINESFIADTCTWIFEEPLWQSWLAQEQGKESPRTIALLGPAGSGKSHLAVNIYDQLASVAEKDTTTNTCVAHFYFRETTKDLNELYKAVNWTVIQIAEQNAVLCEKICAELQRDDLEIDSWDWEDVWSKLVQPCFTPPMKARLCVVWDGLDELPQMEQQNLTDLLTLIKDTADLNVMFVCTSREMLKDLLSKAGARFLEVTKEKQLPDLKALIWQHLNNDSGLRKFSKYVKQRISSTLEDKADGMLYAENLLRQFNIFGREPLVLKALEEHMPEGLDGLYLNMVADLQHHTPEDELHAMKILLCWMAYSYRPLTLAECLSILEITSETSFDLERELQGRQLARFLRLGDLEERMTGAAAEDVKISLQNQNKSDAPFNDGNLPLKFQERSMAGFFRGGNTGLRTLGKDGHREIFIVCSDIVCGRKPNAHAALRQYAARYAMLHLSWTSMKDDTEHDRIRGLDAVGNLMSNETHAAMALEALGVDYKEINQDFASGLLMKDMAYVARMAVALSGKVSPSTSQWAASVSADVHVAFEPLARGHVANWFRAADAKAALRSFRFARSAIDMVRPKILHDNVDASHPDNSEPDSDDDEDAYDEQTDYTTKQILAVFNCYEDIPKDANAYLVVAMSLENSGHHTPALTYGIRALKMCVDPVLRFRIFDLLATIYLHKKEKAIAYETIRKAFSDHPLLPPKLLRAGLITRAKAEVAVGKKDEAIASYEEARLADPEEPLQGFNLKYAFRACLAKKDDAMLVELVKSWKPMERLAWMTWDLDQSGNDDHEELRRAAARAGQQEYVYQAYDEVLKLLDNVDAAAPIRYHLAVTHCAVGLNVEAAKALIHETLDTSSSGSPFALTNEDPAYTLVCAVLLLSELIYEQYRTTSDPSVKAQLYTEIKGLTQKPLARSIASLKSELTHHSLTIARMSRKMATAAEFQHLMQNAFDVCYDALTDNVGWNDFHNLNELAAVISSLEGLEKEAQILLSAQFSKLDPSVKDDPSSDPDDQTDKANGVESEGEDEHEEDQDESESEDDDDDDDDDDNDDNDDYPLPTDEGDLADAWVECSGECVPAKKWRAWKGRPMYFCTTCWNVFLCEDCHRKRQGYNRQGGDTACRANVGSVYCGTNHRYITPIQGWKGIKDGVMIIQGQAGEKPTSIKFRDWLEELKTVKWKQAWERFWLKED</sequence>
<dbReference type="VEuPathDB" id="FungiDB:G647_09765"/>
<dbReference type="Gene3D" id="1.25.40.10">
    <property type="entry name" value="Tetratricopeptide repeat domain"/>
    <property type="match status" value="1"/>
</dbReference>
<feature type="compositionally biased region" description="Polar residues" evidence="2">
    <location>
        <begin position="291"/>
        <end position="302"/>
    </location>
</feature>
<proteinExistence type="predicted"/>
<evidence type="ECO:0008006" key="6">
    <source>
        <dbReference type="Google" id="ProtNLM"/>
    </source>
</evidence>
<dbReference type="EMBL" id="KI635850">
    <property type="protein sequence ID" value="ETI27083.1"/>
    <property type="molecule type" value="Genomic_DNA"/>
</dbReference>